<evidence type="ECO:0000256" key="1">
    <source>
        <dbReference type="ARBA" id="ARBA00023125"/>
    </source>
</evidence>
<reference evidence="4 5" key="1">
    <citation type="submission" date="2019-11" db="EMBL/GenBank/DDBJ databases">
        <title>Comparative genomics of hydrocarbon-degrading Desulfosarcina strains.</title>
        <authorList>
            <person name="Watanabe M."/>
            <person name="Kojima H."/>
            <person name="Fukui M."/>
        </authorList>
    </citation>
    <scope>NUCLEOTIDE SEQUENCE [LARGE SCALE GENOMIC DNA]</scope>
    <source>
        <strain evidence="4 5">PP31</strain>
    </source>
</reference>
<evidence type="ECO:0000256" key="2">
    <source>
        <dbReference type="PROSITE-ProRule" id="PRU00335"/>
    </source>
</evidence>
<dbReference type="InterPro" id="IPR050109">
    <property type="entry name" value="HTH-type_TetR-like_transc_reg"/>
</dbReference>
<dbReference type="PANTHER" id="PTHR30055:SF226">
    <property type="entry name" value="HTH-TYPE TRANSCRIPTIONAL REGULATOR PKSA"/>
    <property type="match status" value="1"/>
</dbReference>
<accession>A0A5K7ZAY5</accession>
<dbReference type="PROSITE" id="PS50977">
    <property type="entry name" value="HTH_TETR_2"/>
    <property type="match status" value="1"/>
</dbReference>
<feature type="DNA-binding region" description="H-T-H motif" evidence="2">
    <location>
        <begin position="31"/>
        <end position="50"/>
    </location>
</feature>
<protein>
    <submittedName>
        <fullName evidence="4">TetR family transcriptional regulator</fullName>
    </submittedName>
</protein>
<evidence type="ECO:0000313" key="5">
    <source>
        <dbReference type="Proteomes" id="UP000427769"/>
    </source>
</evidence>
<dbReference type="PROSITE" id="PS01081">
    <property type="entry name" value="HTH_TETR_1"/>
    <property type="match status" value="1"/>
</dbReference>
<dbReference type="AlphaFoldDB" id="A0A5K7ZAY5"/>
<dbReference type="Pfam" id="PF00440">
    <property type="entry name" value="TetR_N"/>
    <property type="match status" value="1"/>
</dbReference>
<dbReference type="RefSeq" id="WP_155307583.1">
    <property type="nucleotide sequence ID" value="NZ_AP021875.1"/>
</dbReference>
<keyword evidence="5" id="KW-1185">Reference proteome</keyword>
<feature type="domain" description="HTH tetR-type" evidence="3">
    <location>
        <begin position="8"/>
        <end position="68"/>
    </location>
</feature>
<dbReference type="GO" id="GO:0000976">
    <property type="term" value="F:transcription cis-regulatory region binding"/>
    <property type="evidence" value="ECO:0007669"/>
    <property type="project" value="TreeGrafter"/>
</dbReference>
<evidence type="ECO:0000259" key="3">
    <source>
        <dbReference type="PROSITE" id="PS50977"/>
    </source>
</evidence>
<dbReference type="GO" id="GO:0003700">
    <property type="term" value="F:DNA-binding transcription factor activity"/>
    <property type="evidence" value="ECO:0007669"/>
    <property type="project" value="TreeGrafter"/>
</dbReference>
<dbReference type="InterPro" id="IPR001647">
    <property type="entry name" value="HTH_TetR"/>
</dbReference>
<dbReference type="OrthoDB" id="9790413at2"/>
<dbReference type="SUPFAM" id="SSF48498">
    <property type="entry name" value="Tetracyclin repressor-like, C-terminal domain"/>
    <property type="match status" value="1"/>
</dbReference>
<gene>
    <name evidence="4" type="ORF">DSCW_64230</name>
</gene>
<dbReference type="KEGG" id="dwd:DSCW_64230"/>
<dbReference type="Gene3D" id="1.10.357.10">
    <property type="entry name" value="Tetracycline Repressor, domain 2"/>
    <property type="match status" value="1"/>
</dbReference>
<dbReference type="InterPro" id="IPR036271">
    <property type="entry name" value="Tet_transcr_reg_TetR-rel_C_sf"/>
</dbReference>
<proteinExistence type="predicted"/>
<dbReference type="Gene3D" id="1.10.10.60">
    <property type="entry name" value="Homeodomain-like"/>
    <property type="match status" value="1"/>
</dbReference>
<organism evidence="4 5">
    <name type="scientific">Desulfosarcina widdelii</name>
    <dbReference type="NCBI Taxonomy" id="947919"/>
    <lineage>
        <taxon>Bacteria</taxon>
        <taxon>Pseudomonadati</taxon>
        <taxon>Thermodesulfobacteriota</taxon>
        <taxon>Desulfobacteria</taxon>
        <taxon>Desulfobacterales</taxon>
        <taxon>Desulfosarcinaceae</taxon>
        <taxon>Desulfosarcina</taxon>
    </lineage>
</organism>
<sequence>MAIHTEDTSVKAKILDAAGDVFGCMGYKAATIREICRTAGVNVAAINYHFGGKKELYRTVVTELISRTFNLYPLDEGVDSRSDPETRLRAFVRGTLMRLIAPGGLSGYPGKGQLVARELADPSIFLNDMVDEFIRPAAAVLSGIVAEILGPDATVQDIMRCQISVIGQCFHYAMARPIVSRLTAMDFSDAGLIDGLADHITRFSLAGIEAARRSISDPVAMDVPSSPDNGGKV</sequence>
<dbReference type="InterPro" id="IPR023772">
    <property type="entry name" value="DNA-bd_HTH_TetR-type_CS"/>
</dbReference>
<dbReference type="PRINTS" id="PR00455">
    <property type="entry name" value="HTHTETR"/>
</dbReference>
<dbReference type="PANTHER" id="PTHR30055">
    <property type="entry name" value="HTH-TYPE TRANSCRIPTIONAL REGULATOR RUTR"/>
    <property type="match status" value="1"/>
</dbReference>
<dbReference type="Pfam" id="PF09209">
    <property type="entry name" value="CecR_C"/>
    <property type="match status" value="1"/>
</dbReference>
<name>A0A5K7ZAY5_9BACT</name>
<evidence type="ECO:0000313" key="4">
    <source>
        <dbReference type="EMBL" id="BBO79006.1"/>
    </source>
</evidence>
<dbReference type="SUPFAM" id="SSF46689">
    <property type="entry name" value="Homeodomain-like"/>
    <property type="match status" value="1"/>
</dbReference>
<dbReference type="Proteomes" id="UP000427769">
    <property type="component" value="Chromosome"/>
</dbReference>
<keyword evidence="1 2" id="KW-0238">DNA-binding</keyword>
<dbReference type="InterPro" id="IPR009057">
    <property type="entry name" value="Homeodomain-like_sf"/>
</dbReference>
<dbReference type="InterPro" id="IPR015292">
    <property type="entry name" value="Tscrpt_reg_YbiH_C"/>
</dbReference>
<dbReference type="EMBL" id="AP021875">
    <property type="protein sequence ID" value="BBO79006.1"/>
    <property type="molecule type" value="Genomic_DNA"/>
</dbReference>